<dbReference type="GO" id="GO:0003735">
    <property type="term" value="F:structural constituent of ribosome"/>
    <property type="evidence" value="ECO:0007669"/>
    <property type="project" value="InterPro"/>
</dbReference>
<dbReference type="GO" id="GO:0005840">
    <property type="term" value="C:ribosome"/>
    <property type="evidence" value="ECO:0007669"/>
    <property type="project" value="UniProtKB-KW"/>
</dbReference>
<keyword evidence="5" id="KW-0687">Ribonucleoprotein</keyword>
<evidence type="ECO:0000256" key="3">
    <source>
        <dbReference type="ARBA" id="ARBA00022884"/>
    </source>
</evidence>
<dbReference type="InterPro" id="IPR057268">
    <property type="entry name" value="Ribosomal_L18"/>
</dbReference>
<evidence type="ECO:0000313" key="8">
    <source>
        <dbReference type="Proteomes" id="UP000789396"/>
    </source>
</evidence>
<dbReference type="InterPro" id="IPR005484">
    <property type="entry name" value="Ribosomal_uL18_bac/plant/anim"/>
</dbReference>
<dbReference type="EMBL" id="CAJVPZ010009781">
    <property type="protein sequence ID" value="CAG8612892.1"/>
    <property type="molecule type" value="Genomic_DNA"/>
</dbReference>
<evidence type="ECO:0000256" key="2">
    <source>
        <dbReference type="ARBA" id="ARBA00022730"/>
    </source>
</evidence>
<evidence type="ECO:0000256" key="4">
    <source>
        <dbReference type="ARBA" id="ARBA00022980"/>
    </source>
</evidence>
<comment type="similarity">
    <text evidence="1">Belongs to the universal ribosomal protein uL18 family.</text>
</comment>
<dbReference type="Proteomes" id="UP000789396">
    <property type="component" value="Unassembled WGS sequence"/>
</dbReference>
<accession>A0A9N9GMM6</accession>
<evidence type="ECO:0000313" key="7">
    <source>
        <dbReference type="EMBL" id="CAG8612892.1"/>
    </source>
</evidence>
<dbReference type="AlphaFoldDB" id="A0A9N9GMM6"/>
<dbReference type="NCBIfam" id="TIGR00060">
    <property type="entry name" value="L18_bact"/>
    <property type="match status" value="1"/>
</dbReference>
<dbReference type="OrthoDB" id="540873at2759"/>
<name>A0A9N9GMM6_9GLOM</name>
<gene>
    <name evidence="7" type="ORF">RFULGI_LOCUS7049</name>
</gene>
<dbReference type="GO" id="GO:0005737">
    <property type="term" value="C:cytoplasm"/>
    <property type="evidence" value="ECO:0007669"/>
    <property type="project" value="UniProtKB-ARBA"/>
</dbReference>
<comment type="caution">
    <text evidence="7">The sequence shown here is derived from an EMBL/GenBank/DDBJ whole genome shotgun (WGS) entry which is preliminary data.</text>
</comment>
<dbReference type="PANTHER" id="PTHR12899:SF3">
    <property type="entry name" value="LARGE RIBOSOMAL SUBUNIT PROTEIN UL18M"/>
    <property type="match status" value="1"/>
</dbReference>
<organism evidence="7 8">
    <name type="scientific">Racocetra fulgida</name>
    <dbReference type="NCBI Taxonomy" id="60492"/>
    <lineage>
        <taxon>Eukaryota</taxon>
        <taxon>Fungi</taxon>
        <taxon>Fungi incertae sedis</taxon>
        <taxon>Mucoromycota</taxon>
        <taxon>Glomeromycotina</taxon>
        <taxon>Glomeromycetes</taxon>
        <taxon>Diversisporales</taxon>
        <taxon>Gigasporaceae</taxon>
        <taxon>Racocetra</taxon>
    </lineage>
</organism>
<keyword evidence="3" id="KW-0694">RNA-binding</keyword>
<dbReference type="SUPFAM" id="SSF53137">
    <property type="entry name" value="Translational machinery components"/>
    <property type="match status" value="1"/>
</dbReference>
<dbReference type="InterPro" id="IPR004389">
    <property type="entry name" value="Ribosomal_uL18_bac-type"/>
</dbReference>
<dbReference type="PANTHER" id="PTHR12899">
    <property type="entry name" value="39S RIBOSOMAL PROTEIN L18, MITOCHONDRIAL"/>
    <property type="match status" value="1"/>
</dbReference>
<keyword evidence="4" id="KW-0689">Ribosomal protein</keyword>
<proteinExistence type="inferred from homology"/>
<dbReference type="GO" id="GO:0008097">
    <property type="term" value="F:5S rRNA binding"/>
    <property type="evidence" value="ECO:0007669"/>
    <property type="project" value="TreeGrafter"/>
</dbReference>
<dbReference type="GO" id="GO:0006412">
    <property type="term" value="P:translation"/>
    <property type="evidence" value="ECO:0007669"/>
    <property type="project" value="InterPro"/>
</dbReference>
<evidence type="ECO:0000256" key="5">
    <source>
        <dbReference type="ARBA" id="ARBA00023274"/>
    </source>
</evidence>
<protein>
    <recommendedName>
        <fullName evidence="6">Large ribosomal subunit protein uL18c</fullName>
    </recommendedName>
</protein>
<keyword evidence="8" id="KW-1185">Reference proteome</keyword>
<evidence type="ECO:0000256" key="6">
    <source>
        <dbReference type="ARBA" id="ARBA00035303"/>
    </source>
</evidence>
<dbReference type="GO" id="GO:1990904">
    <property type="term" value="C:ribonucleoprotein complex"/>
    <property type="evidence" value="ECO:0007669"/>
    <property type="project" value="UniProtKB-KW"/>
</dbReference>
<keyword evidence="2" id="KW-0699">rRNA-binding</keyword>
<reference evidence="7" key="1">
    <citation type="submission" date="2021-06" db="EMBL/GenBank/DDBJ databases">
        <authorList>
            <person name="Kallberg Y."/>
            <person name="Tangrot J."/>
            <person name="Rosling A."/>
        </authorList>
    </citation>
    <scope>NUCLEOTIDE SEQUENCE</scope>
    <source>
        <strain evidence="7">IN212</strain>
    </source>
</reference>
<dbReference type="Gene3D" id="3.30.420.100">
    <property type="match status" value="1"/>
</dbReference>
<evidence type="ECO:0000256" key="1">
    <source>
        <dbReference type="ARBA" id="ARBA00007116"/>
    </source>
</evidence>
<sequence length="111" mass="12982">RRKLRKMRSNLVKGVQQKPRIVIYKSNRYLSVQAIDDNQGHTMVAASTADFNQINTKFRKSKAWAQKLVEAMSIKLKKTGINQIVFDRNGYLYHGKIKIFCETMRQFGIQF</sequence>
<dbReference type="Pfam" id="PF00861">
    <property type="entry name" value="Ribosomal_L18p"/>
    <property type="match status" value="1"/>
</dbReference>
<dbReference type="CDD" id="cd00432">
    <property type="entry name" value="Ribosomal_L18_L5e"/>
    <property type="match status" value="1"/>
</dbReference>
<feature type="non-terminal residue" evidence="7">
    <location>
        <position position="1"/>
    </location>
</feature>